<evidence type="ECO:0000313" key="2">
    <source>
        <dbReference type="Proteomes" id="UP000266723"/>
    </source>
</evidence>
<name>A0ABQ7BZE6_BRACR</name>
<reference evidence="1 2" key="1">
    <citation type="journal article" date="2020" name="BMC Genomics">
        <title>Intraspecific diversification of the crop wild relative Brassica cretica Lam. using demographic model selection.</title>
        <authorList>
            <person name="Kioukis A."/>
            <person name="Michalopoulou V.A."/>
            <person name="Briers L."/>
            <person name="Pirintsos S."/>
            <person name="Studholme D.J."/>
            <person name="Pavlidis P."/>
            <person name="Sarris P.F."/>
        </authorList>
    </citation>
    <scope>NUCLEOTIDE SEQUENCE [LARGE SCALE GENOMIC DNA]</scope>
    <source>
        <strain evidence="2">cv. PFS-1207/04</strain>
    </source>
</reference>
<organism evidence="1 2">
    <name type="scientific">Brassica cretica</name>
    <name type="common">Mustard</name>
    <dbReference type="NCBI Taxonomy" id="69181"/>
    <lineage>
        <taxon>Eukaryota</taxon>
        <taxon>Viridiplantae</taxon>
        <taxon>Streptophyta</taxon>
        <taxon>Embryophyta</taxon>
        <taxon>Tracheophyta</taxon>
        <taxon>Spermatophyta</taxon>
        <taxon>Magnoliopsida</taxon>
        <taxon>eudicotyledons</taxon>
        <taxon>Gunneridae</taxon>
        <taxon>Pentapetalae</taxon>
        <taxon>rosids</taxon>
        <taxon>malvids</taxon>
        <taxon>Brassicales</taxon>
        <taxon>Brassicaceae</taxon>
        <taxon>Brassiceae</taxon>
        <taxon>Brassica</taxon>
    </lineage>
</organism>
<evidence type="ECO:0000313" key="1">
    <source>
        <dbReference type="EMBL" id="KAF3545241.1"/>
    </source>
</evidence>
<dbReference type="EMBL" id="QGKV02000832">
    <property type="protein sequence ID" value="KAF3545241.1"/>
    <property type="molecule type" value="Genomic_DNA"/>
</dbReference>
<gene>
    <name evidence="1" type="ORF">DY000_02007695</name>
</gene>
<comment type="caution">
    <text evidence="1">The sequence shown here is derived from an EMBL/GenBank/DDBJ whole genome shotgun (WGS) entry which is preliminary data.</text>
</comment>
<keyword evidence="2" id="KW-1185">Reference proteome</keyword>
<accession>A0ABQ7BZE6</accession>
<proteinExistence type="predicted"/>
<protein>
    <submittedName>
        <fullName evidence="1">Uncharacterized protein</fullName>
    </submittedName>
</protein>
<dbReference type="Proteomes" id="UP000266723">
    <property type="component" value="Unassembled WGS sequence"/>
</dbReference>
<sequence>MPVFLRSGPSASREEAVKKRNVRPLLIPVGISHSAAQKLATIEFPRCMLLQQEATIRLRGCWYG</sequence>